<dbReference type="RefSeq" id="WP_089383466.1">
    <property type="nucleotide sequence ID" value="NZ_FZNQ01000001.1"/>
</dbReference>
<dbReference type="EMBL" id="FZNQ01000001">
    <property type="protein sequence ID" value="SNR25649.1"/>
    <property type="molecule type" value="Genomic_DNA"/>
</dbReference>
<evidence type="ECO:0000256" key="1">
    <source>
        <dbReference type="SAM" id="Phobius"/>
    </source>
</evidence>
<gene>
    <name evidence="2" type="ORF">SAMN06264855_101387</name>
</gene>
<proteinExistence type="predicted"/>
<keyword evidence="1" id="KW-0812">Transmembrane</keyword>
<name>A0A238UWP5_HALVU</name>
<keyword evidence="1" id="KW-1133">Transmembrane helix</keyword>
<organism evidence="2 3">
    <name type="scientific">Halorubrum vacuolatum</name>
    <name type="common">Natronobacterium vacuolatum</name>
    <dbReference type="NCBI Taxonomy" id="63740"/>
    <lineage>
        <taxon>Archaea</taxon>
        <taxon>Methanobacteriati</taxon>
        <taxon>Methanobacteriota</taxon>
        <taxon>Stenosarchaea group</taxon>
        <taxon>Halobacteria</taxon>
        <taxon>Halobacteriales</taxon>
        <taxon>Haloferacaceae</taxon>
        <taxon>Halorubrum</taxon>
    </lineage>
</organism>
<sequence>MALIHSVMWTIHVGFAILWTGSVLFVAVAVIPPATRGDIGTDALGSLIDRLRWITRIGAVAFVVSGGHMAGVLYDVNTLTGTGRGHLVLTMIVLWLLITGLIEAGGGKLSRGLETGKLREPAREAKPFMYAAAGLSVALIATAGLLANPFGL</sequence>
<accession>A0A238UWP5</accession>
<evidence type="ECO:0008006" key="4">
    <source>
        <dbReference type="Google" id="ProtNLM"/>
    </source>
</evidence>
<feature type="transmembrane region" description="Helical" evidence="1">
    <location>
        <begin position="127"/>
        <end position="147"/>
    </location>
</feature>
<dbReference type="AlphaFoldDB" id="A0A238UWP5"/>
<keyword evidence="3" id="KW-1185">Reference proteome</keyword>
<feature type="transmembrane region" description="Helical" evidence="1">
    <location>
        <begin position="6"/>
        <end position="32"/>
    </location>
</feature>
<evidence type="ECO:0000313" key="3">
    <source>
        <dbReference type="Proteomes" id="UP000198397"/>
    </source>
</evidence>
<keyword evidence="1" id="KW-0472">Membrane</keyword>
<reference evidence="2 3" key="1">
    <citation type="submission" date="2017-06" db="EMBL/GenBank/DDBJ databases">
        <authorList>
            <person name="Kim H.J."/>
            <person name="Triplett B.A."/>
        </authorList>
    </citation>
    <scope>NUCLEOTIDE SEQUENCE [LARGE SCALE GENOMIC DNA]</scope>
    <source>
        <strain evidence="2 3">DSM 8800</strain>
    </source>
</reference>
<evidence type="ECO:0000313" key="2">
    <source>
        <dbReference type="EMBL" id="SNR25649.1"/>
    </source>
</evidence>
<protein>
    <recommendedName>
        <fullName evidence="4">Transporter</fullName>
    </recommendedName>
</protein>
<dbReference type="OrthoDB" id="340884at2157"/>
<feature type="transmembrane region" description="Helical" evidence="1">
    <location>
        <begin position="53"/>
        <end position="74"/>
    </location>
</feature>
<dbReference type="Proteomes" id="UP000198397">
    <property type="component" value="Unassembled WGS sequence"/>
</dbReference>
<feature type="transmembrane region" description="Helical" evidence="1">
    <location>
        <begin position="86"/>
        <end position="106"/>
    </location>
</feature>